<dbReference type="AlphaFoldDB" id="A0A845EY33"/>
<comment type="subunit">
    <text evidence="2">Homodimer.</text>
</comment>
<comment type="caution">
    <text evidence="6">The sequence shown here is derived from an EMBL/GenBank/DDBJ whole genome shotgun (WGS) entry which is preliminary data.</text>
</comment>
<keyword evidence="3" id="KW-0285">Flavoprotein</keyword>
<name>A0A845EY33_9BACL</name>
<dbReference type="PRINTS" id="PR00368">
    <property type="entry name" value="FADPNR"/>
</dbReference>
<dbReference type="PRINTS" id="PR00469">
    <property type="entry name" value="PNDRDTASEII"/>
</dbReference>
<organism evidence="6 7">
    <name type="scientific">Guptibacillus hwajinpoensis</name>
    <dbReference type="NCBI Taxonomy" id="208199"/>
    <lineage>
        <taxon>Bacteria</taxon>
        <taxon>Bacillati</taxon>
        <taxon>Bacillota</taxon>
        <taxon>Bacilli</taxon>
        <taxon>Bacillales</taxon>
        <taxon>Guptibacillaceae</taxon>
        <taxon>Guptibacillus</taxon>
    </lineage>
</organism>
<feature type="domain" description="FAD/NAD(P)-binding" evidence="5">
    <location>
        <begin position="13"/>
        <end position="298"/>
    </location>
</feature>
<dbReference type="SUPFAM" id="SSF51905">
    <property type="entry name" value="FAD/NAD(P)-binding domain"/>
    <property type="match status" value="1"/>
</dbReference>
<evidence type="ECO:0000313" key="6">
    <source>
        <dbReference type="EMBL" id="MYL63423.1"/>
    </source>
</evidence>
<evidence type="ECO:0000256" key="2">
    <source>
        <dbReference type="ARBA" id="ARBA00011738"/>
    </source>
</evidence>
<proteinExistence type="predicted"/>
<evidence type="ECO:0000259" key="5">
    <source>
        <dbReference type="Pfam" id="PF07992"/>
    </source>
</evidence>
<dbReference type="InterPro" id="IPR036188">
    <property type="entry name" value="FAD/NAD-bd_sf"/>
</dbReference>
<evidence type="ECO:0000256" key="1">
    <source>
        <dbReference type="ARBA" id="ARBA00001974"/>
    </source>
</evidence>
<sequence>MEVRAKLVDQKKDLLIIGGGPAGISAAIWAKRLGLNHLLLEEKNDLGGQLNTIYNQIVDYPGMIAPNGQYLQKKLTEHAHKINFDYALNSAVTSIDWKKKILKTITNETYEFRSLLIATGSSPRKLHVPGEQEMIDQKEVYSATRDKSKFINKDVAVIGGGDRAFEGALLLAEVGSRVTLIHRSDHFKARQEYKDPVMEHENISILTRTVVTGMKGKGRKVLSLSNEDLHETIEVDGVFIRIGVQPNTGPYSEGIALDDEGYIKCNADGETSLPYVYAAGDVCTRPLLSSIASAVGQGMTAVKQLSFYLEN</sequence>
<dbReference type="InterPro" id="IPR050097">
    <property type="entry name" value="Ferredoxin-NADP_redctase_2"/>
</dbReference>
<evidence type="ECO:0000313" key="7">
    <source>
        <dbReference type="Proteomes" id="UP000447833"/>
    </source>
</evidence>
<protein>
    <submittedName>
        <fullName evidence="6">FAD-dependent oxidoreductase</fullName>
    </submittedName>
</protein>
<evidence type="ECO:0000256" key="4">
    <source>
        <dbReference type="ARBA" id="ARBA00023002"/>
    </source>
</evidence>
<comment type="cofactor">
    <cofactor evidence="1">
        <name>FAD</name>
        <dbReference type="ChEBI" id="CHEBI:57692"/>
    </cofactor>
</comment>
<dbReference type="Proteomes" id="UP000447833">
    <property type="component" value="Unassembled WGS sequence"/>
</dbReference>
<evidence type="ECO:0000256" key="3">
    <source>
        <dbReference type="ARBA" id="ARBA00022630"/>
    </source>
</evidence>
<dbReference type="Pfam" id="PF07992">
    <property type="entry name" value="Pyr_redox_2"/>
    <property type="match status" value="1"/>
</dbReference>
<dbReference type="PANTHER" id="PTHR48105">
    <property type="entry name" value="THIOREDOXIN REDUCTASE 1-RELATED-RELATED"/>
    <property type="match status" value="1"/>
</dbReference>
<dbReference type="Gene3D" id="3.50.50.60">
    <property type="entry name" value="FAD/NAD(P)-binding domain"/>
    <property type="match status" value="2"/>
</dbReference>
<gene>
    <name evidence="6" type="ORF">GLW07_08630</name>
</gene>
<dbReference type="InterPro" id="IPR023753">
    <property type="entry name" value="FAD/NAD-binding_dom"/>
</dbReference>
<keyword evidence="4" id="KW-0560">Oxidoreductase</keyword>
<reference evidence="6 7" key="1">
    <citation type="submission" date="2019-11" db="EMBL/GenBank/DDBJ databases">
        <title>Genome sequences of 17 halophilic strains isolated from different environments.</title>
        <authorList>
            <person name="Furrow R.E."/>
        </authorList>
    </citation>
    <scope>NUCLEOTIDE SEQUENCE [LARGE SCALE GENOMIC DNA]</scope>
    <source>
        <strain evidence="6 7">22506_14_FS</strain>
    </source>
</reference>
<accession>A0A845EY33</accession>
<dbReference type="EMBL" id="WMEY01000002">
    <property type="protein sequence ID" value="MYL63423.1"/>
    <property type="molecule type" value="Genomic_DNA"/>
</dbReference>
<dbReference type="GO" id="GO:0016491">
    <property type="term" value="F:oxidoreductase activity"/>
    <property type="evidence" value="ECO:0007669"/>
    <property type="project" value="UniProtKB-KW"/>
</dbReference>